<gene>
    <name evidence="6" type="ORF">ECPE_LOCUS14738</name>
</gene>
<sequence length="301" mass="34157">MPKSKVIDVRPKRRKTQHKNEQLSTPVSLEPVKKIVNHAGDHLTEKFRFNKVKGRGHGDKHFSSEFHLGKGQRLMYAGAVLCVVLAVGLVSTGVHQWYSWRLAQSVKTPLNVPPVITEDSSPSDLFWGTYRPGFYFGLRHRGPQSLIFGLIWTVQDVWNPRFRHVCDPYDGVLSYNWLEHDGRNFGIQQIVDLKHIITVSFAKQSPDIANGDWTVRISAVAINRTDPPQPLSVIVYFYYPSDTSDPTFAPIVDGDRVSGLKGKYIAPPEIFSKMHYSAMITRSVVYSIPVHPFKISLFLFP</sequence>
<name>A0A183B6A3_9TREM</name>
<evidence type="ECO:0000256" key="2">
    <source>
        <dbReference type="ARBA" id="ARBA00023295"/>
    </source>
</evidence>
<keyword evidence="3" id="KW-0256">Endoplasmic reticulum</keyword>
<dbReference type="InterPro" id="IPR004888">
    <property type="entry name" value="Glycoside_hydrolase_63"/>
</dbReference>
<dbReference type="WBParaSite" id="ECPE_0001477801-mRNA-1">
    <property type="protein sequence ID" value="ECPE_0001477801-mRNA-1"/>
    <property type="gene ID" value="ECPE_0001477801"/>
</dbReference>
<dbReference type="EMBL" id="UZAN01058394">
    <property type="protein sequence ID" value="VDP92010.1"/>
    <property type="molecule type" value="Genomic_DNA"/>
</dbReference>
<dbReference type="Proteomes" id="UP000272942">
    <property type="component" value="Unassembled WGS sequence"/>
</dbReference>
<comment type="subcellular location">
    <subcellularLocation>
        <location evidence="3">Endoplasmic reticulum membrane</location>
        <topology evidence="3">Single-pass type II membrane protein</topology>
    </subcellularLocation>
</comment>
<evidence type="ECO:0000256" key="4">
    <source>
        <dbReference type="SAM" id="MobiDB-lite"/>
    </source>
</evidence>
<dbReference type="GO" id="GO:0009311">
    <property type="term" value="P:oligosaccharide metabolic process"/>
    <property type="evidence" value="ECO:0007669"/>
    <property type="project" value="UniProtKB-UniRule"/>
</dbReference>
<comment type="catalytic activity">
    <reaction evidence="3">
        <text>N(4)-(alpha-D-Glc-(1-&gt;2)-alpha-D-Glc-(1-&gt;3)-alpha-D-Glc-(1-&gt;3)-alpha-D-Man-(1-&gt;2)-alpha-D-Man-(1-&gt;2)-alpha-D-Man-(1-&gt;3)-[alpha-D-Man-(1-&gt;2)-alpha-D-Man-(1-&gt;3)-[alpha-D-Man-(1-&gt;2)-alpha-D-Man-(1-&gt;6)]-alpha-D-Man-(1-&gt;6)]-beta-D-Man-(1-&gt;4)-beta-D-GlcNAc-(1-&gt;4)-beta-D-GlcNAc)-L-asparaginyl-[protein] + H2O = N(4)-(alpha-D-Glc-(1-&gt;3)-alpha-D-Glc-(1-&gt;3)-alpha-D-Man-(1-&gt;2)-alpha-D-Man-(1-&gt;2)-alpha-D-Man-(1-&gt;3)-[alpha-D-Man-(1-&gt;2)-alpha-D-Man-(1-&gt;3)-[alpha-D-Man-(1-&gt;2)-alpha-D-Man-(1-&gt;6)]-alpha-D-Man-(1-&gt;6)]-beta-D-Man-(1-&gt;4)-beta-D-GlcNAc-(1-&gt;4)-beta-D-GlcNAc)-L-asparaginyl-[protein] + beta-D-glucose</text>
        <dbReference type="Rhea" id="RHEA:55988"/>
        <dbReference type="Rhea" id="RHEA-COMP:12806"/>
        <dbReference type="Rhea" id="RHEA-COMP:14355"/>
        <dbReference type="ChEBI" id="CHEBI:15377"/>
        <dbReference type="ChEBI" id="CHEBI:15903"/>
        <dbReference type="ChEBI" id="CHEBI:59082"/>
        <dbReference type="ChEBI" id="CHEBI:132537"/>
        <dbReference type="EC" id="3.2.1.106"/>
    </reaction>
</comment>
<keyword evidence="3" id="KW-0812">Transmembrane</keyword>
<dbReference type="EC" id="3.2.1.106" evidence="3"/>
<dbReference type="PANTHER" id="PTHR10412">
    <property type="entry name" value="MANNOSYL-OLIGOSACCHARIDE GLUCOSIDASE"/>
    <property type="match status" value="1"/>
</dbReference>
<keyword evidence="3" id="KW-1133">Transmembrane helix</keyword>
<comment type="function">
    <text evidence="3">Cleaves the distal alpha 1,2-linked glucose residue from the Glc(3)Man(9)GlcNAc(2) oligosaccharide precursor.</text>
</comment>
<feature type="transmembrane region" description="Helical" evidence="3">
    <location>
        <begin position="74"/>
        <end position="98"/>
    </location>
</feature>
<dbReference type="Pfam" id="PF16923">
    <property type="entry name" value="Glyco_hydro_63N"/>
    <property type="match status" value="1"/>
</dbReference>
<accession>A0A183B6A3</accession>
<keyword evidence="7" id="KW-1185">Reference proteome</keyword>
<reference evidence="8" key="1">
    <citation type="submission" date="2016-06" db="UniProtKB">
        <authorList>
            <consortium name="WormBaseParasite"/>
        </authorList>
    </citation>
    <scope>IDENTIFICATION</scope>
</reference>
<dbReference type="GO" id="GO:0005789">
    <property type="term" value="C:endoplasmic reticulum membrane"/>
    <property type="evidence" value="ECO:0007669"/>
    <property type="project" value="UniProtKB-SubCell"/>
</dbReference>
<evidence type="ECO:0000313" key="8">
    <source>
        <dbReference type="WBParaSite" id="ECPE_0001477801-mRNA-1"/>
    </source>
</evidence>
<dbReference type="InterPro" id="IPR038518">
    <property type="entry name" value="Glyco_hydro_63N_sf"/>
</dbReference>
<feature type="region of interest" description="Disordered" evidence="4">
    <location>
        <begin position="1"/>
        <end position="25"/>
    </location>
</feature>
<feature type="compositionally biased region" description="Basic and acidic residues" evidence="4">
    <location>
        <begin position="1"/>
        <end position="10"/>
    </location>
</feature>
<feature type="domain" description="Glycosyl hydrolase family 63 N-terminal" evidence="5">
    <location>
        <begin position="125"/>
        <end position="238"/>
    </location>
</feature>
<organism evidence="8">
    <name type="scientific">Echinostoma caproni</name>
    <dbReference type="NCBI Taxonomy" id="27848"/>
    <lineage>
        <taxon>Eukaryota</taxon>
        <taxon>Metazoa</taxon>
        <taxon>Spiralia</taxon>
        <taxon>Lophotrochozoa</taxon>
        <taxon>Platyhelminthes</taxon>
        <taxon>Trematoda</taxon>
        <taxon>Digenea</taxon>
        <taxon>Plagiorchiida</taxon>
        <taxon>Echinostomata</taxon>
        <taxon>Echinostomatoidea</taxon>
        <taxon>Echinostomatidae</taxon>
        <taxon>Echinostoma</taxon>
    </lineage>
</organism>
<dbReference type="GO" id="GO:0004573">
    <property type="term" value="F:Glc3Man9GlcNAc2 oligosaccharide glucosidase activity"/>
    <property type="evidence" value="ECO:0007669"/>
    <property type="project" value="UniProtKB-UniRule"/>
</dbReference>
<keyword evidence="2 3" id="KW-0326">Glycosidase</keyword>
<evidence type="ECO:0000259" key="5">
    <source>
        <dbReference type="Pfam" id="PF16923"/>
    </source>
</evidence>
<evidence type="ECO:0000256" key="1">
    <source>
        <dbReference type="ARBA" id="ARBA00022801"/>
    </source>
</evidence>
<dbReference type="PANTHER" id="PTHR10412:SF11">
    <property type="entry name" value="MANNOSYL-OLIGOSACCHARIDE GLUCOSIDASE"/>
    <property type="match status" value="1"/>
</dbReference>
<dbReference type="InterPro" id="IPR031631">
    <property type="entry name" value="Glyco_hydro_63N"/>
</dbReference>
<evidence type="ECO:0000313" key="7">
    <source>
        <dbReference type="Proteomes" id="UP000272942"/>
    </source>
</evidence>
<dbReference type="OrthoDB" id="410058at2759"/>
<evidence type="ECO:0000256" key="3">
    <source>
        <dbReference type="RuleBase" id="RU368089"/>
    </source>
</evidence>
<protein>
    <recommendedName>
        <fullName evidence="3">Mannosyl-oligosaccharide glucosidase</fullName>
        <ecNumber evidence="3">3.2.1.106</ecNumber>
    </recommendedName>
</protein>
<dbReference type="GO" id="GO:0006487">
    <property type="term" value="P:protein N-linked glycosylation"/>
    <property type="evidence" value="ECO:0007669"/>
    <property type="project" value="UniProtKB-UniRule"/>
</dbReference>
<comment type="similarity">
    <text evidence="3">Belongs to the glycosyl hydrolase 63 family.</text>
</comment>
<reference evidence="6 7" key="2">
    <citation type="submission" date="2018-11" db="EMBL/GenBank/DDBJ databases">
        <authorList>
            <consortium name="Pathogen Informatics"/>
        </authorList>
    </citation>
    <scope>NUCLEOTIDE SEQUENCE [LARGE SCALE GENOMIC DNA]</scope>
    <source>
        <strain evidence="6 7">Egypt</strain>
    </source>
</reference>
<proteinExistence type="inferred from homology"/>
<dbReference type="Gene3D" id="2.70.98.110">
    <property type="entry name" value="Glycosyl hydrolase family 63, N-terminal domain"/>
    <property type="match status" value="1"/>
</dbReference>
<evidence type="ECO:0000313" key="6">
    <source>
        <dbReference type="EMBL" id="VDP92010.1"/>
    </source>
</evidence>
<keyword evidence="3" id="KW-0472">Membrane</keyword>
<keyword evidence="1 3" id="KW-0378">Hydrolase</keyword>
<dbReference type="AlphaFoldDB" id="A0A183B6A3"/>